<dbReference type="SUPFAM" id="SSF51182">
    <property type="entry name" value="RmlC-like cupins"/>
    <property type="match status" value="1"/>
</dbReference>
<dbReference type="Pfam" id="PF12973">
    <property type="entry name" value="Cupin_7"/>
    <property type="match status" value="1"/>
</dbReference>
<accession>A0A8K0W0V9</accession>
<evidence type="ECO:0000259" key="1">
    <source>
        <dbReference type="Pfam" id="PF12973"/>
    </source>
</evidence>
<dbReference type="InterPro" id="IPR014710">
    <property type="entry name" value="RmlC-like_jellyroll"/>
</dbReference>
<comment type="caution">
    <text evidence="2">The sequence shown here is derived from an EMBL/GenBank/DDBJ whole genome shotgun (WGS) entry which is preliminary data.</text>
</comment>
<evidence type="ECO:0000313" key="3">
    <source>
        <dbReference type="Proteomes" id="UP000813461"/>
    </source>
</evidence>
<dbReference type="AlphaFoldDB" id="A0A8K0W0V9"/>
<dbReference type="InterPro" id="IPR025979">
    <property type="entry name" value="ChrR-like_cupin_dom"/>
</dbReference>
<protein>
    <recommendedName>
        <fullName evidence="1">ChrR-like cupin domain-containing protein</fullName>
    </recommendedName>
</protein>
<sequence>MQQYEFHAPQIDPLTNTPRQCTLAPTATPQLLTIVSSSNPDITISNLTKKPGQNLEPGISQLTLNHDPSTGRATYLQRWSPRTSNQIQNFSHAYIEEIVIIEGDLTDLKGRRSGTGEIIADAGEEGEGRGDVWKRGAYAYRKPGMDHGPFRSEEGCLMFIVVIPAGVGGS</sequence>
<feature type="domain" description="ChrR-like cupin" evidence="1">
    <location>
        <begin position="51"/>
        <end position="161"/>
    </location>
</feature>
<keyword evidence="3" id="KW-1185">Reference proteome</keyword>
<dbReference type="Gene3D" id="2.60.120.10">
    <property type="entry name" value="Jelly Rolls"/>
    <property type="match status" value="1"/>
</dbReference>
<dbReference type="InterPro" id="IPR011051">
    <property type="entry name" value="RmlC_Cupin_sf"/>
</dbReference>
<dbReference type="Proteomes" id="UP000813461">
    <property type="component" value="Unassembled WGS sequence"/>
</dbReference>
<organism evidence="2 3">
    <name type="scientific">Paraphoma chrysanthemicola</name>
    <dbReference type="NCBI Taxonomy" id="798071"/>
    <lineage>
        <taxon>Eukaryota</taxon>
        <taxon>Fungi</taxon>
        <taxon>Dikarya</taxon>
        <taxon>Ascomycota</taxon>
        <taxon>Pezizomycotina</taxon>
        <taxon>Dothideomycetes</taxon>
        <taxon>Pleosporomycetidae</taxon>
        <taxon>Pleosporales</taxon>
        <taxon>Pleosporineae</taxon>
        <taxon>Phaeosphaeriaceae</taxon>
        <taxon>Paraphoma</taxon>
    </lineage>
</organism>
<dbReference type="OrthoDB" id="9970537at2759"/>
<name>A0A8K0W0V9_9PLEO</name>
<reference evidence="2" key="1">
    <citation type="journal article" date="2021" name="Nat. Commun.">
        <title>Genetic determinants of endophytism in the Arabidopsis root mycobiome.</title>
        <authorList>
            <person name="Mesny F."/>
            <person name="Miyauchi S."/>
            <person name="Thiergart T."/>
            <person name="Pickel B."/>
            <person name="Atanasova L."/>
            <person name="Karlsson M."/>
            <person name="Huettel B."/>
            <person name="Barry K.W."/>
            <person name="Haridas S."/>
            <person name="Chen C."/>
            <person name="Bauer D."/>
            <person name="Andreopoulos W."/>
            <person name="Pangilinan J."/>
            <person name="LaButti K."/>
            <person name="Riley R."/>
            <person name="Lipzen A."/>
            <person name="Clum A."/>
            <person name="Drula E."/>
            <person name="Henrissat B."/>
            <person name="Kohler A."/>
            <person name="Grigoriev I.V."/>
            <person name="Martin F.M."/>
            <person name="Hacquard S."/>
        </authorList>
    </citation>
    <scope>NUCLEOTIDE SEQUENCE</scope>
    <source>
        <strain evidence="2">MPI-SDFR-AT-0120</strain>
    </source>
</reference>
<gene>
    <name evidence="2" type="ORF">FB567DRAFT_308839</name>
</gene>
<evidence type="ECO:0000313" key="2">
    <source>
        <dbReference type="EMBL" id="KAH7089751.1"/>
    </source>
</evidence>
<proteinExistence type="predicted"/>
<dbReference type="EMBL" id="JAGMVJ010000006">
    <property type="protein sequence ID" value="KAH7089751.1"/>
    <property type="molecule type" value="Genomic_DNA"/>
</dbReference>